<evidence type="ECO:0000313" key="5">
    <source>
        <dbReference type="Proteomes" id="UP000887566"/>
    </source>
</evidence>
<keyword evidence="1" id="KW-1015">Disulfide bond</keyword>
<evidence type="ECO:0000259" key="3">
    <source>
        <dbReference type="PROSITE" id="PS50026"/>
    </source>
</evidence>
<evidence type="ECO:0000256" key="1">
    <source>
        <dbReference type="ARBA" id="ARBA00023157"/>
    </source>
</evidence>
<evidence type="ECO:0000313" key="6">
    <source>
        <dbReference type="WBParaSite" id="PSAMB.scaffold4548size14267.g24588.t1"/>
    </source>
</evidence>
<evidence type="ECO:0000256" key="2">
    <source>
        <dbReference type="PROSITE-ProRule" id="PRU00076"/>
    </source>
</evidence>
<reference evidence="6" key="1">
    <citation type="submission" date="2022-11" db="UniProtKB">
        <authorList>
            <consortium name="WormBaseParasite"/>
        </authorList>
    </citation>
    <scope>IDENTIFICATION</scope>
</reference>
<keyword evidence="2" id="KW-0245">EGF-like domain</keyword>
<dbReference type="InterPro" id="IPR000742">
    <property type="entry name" value="EGF"/>
</dbReference>
<dbReference type="WBParaSite" id="PSAMB.scaffold4548size14267.g24588.t1">
    <property type="protein sequence ID" value="PSAMB.scaffold4548size14267.g24588.t1"/>
    <property type="gene ID" value="PSAMB.scaffold4548size14267.g24588"/>
</dbReference>
<dbReference type="SUPFAM" id="SSF56436">
    <property type="entry name" value="C-type lectin-like"/>
    <property type="match status" value="1"/>
</dbReference>
<evidence type="ECO:0000259" key="4">
    <source>
        <dbReference type="PROSITE" id="PS50041"/>
    </source>
</evidence>
<dbReference type="PROSITE" id="PS00615">
    <property type="entry name" value="C_TYPE_LECTIN_1"/>
    <property type="match status" value="1"/>
</dbReference>
<dbReference type="Pfam" id="PF00059">
    <property type="entry name" value="Lectin_C"/>
    <property type="match status" value="1"/>
</dbReference>
<accession>A0A914WLP5</accession>
<dbReference type="Proteomes" id="UP000887566">
    <property type="component" value="Unplaced"/>
</dbReference>
<dbReference type="SMART" id="SM00034">
    <property type="entry name" value="CLECT"/>
    <property type="match status" value="1"/>
</dbReference>
<name>A0A914WLP5_9BILA</name>
<dbReference type="CDD" id="cd00037">
    <property type="entry name" value="CLECT"/>
    <property type="match status" value="1"/>
</dbReference>
<dbReference type="InterPro" id="IPR050111">
    <property type="entry name" value="C-type_lectin/snaclec_domain"/>
</dbReference>
<dbReference type="InterPro" id="IPR016186">
    <property type="entry name" value="C-type_lectin-like/link_sf"/>
</dbReference>
<feature type="domain" description="EGF-like" evidence="3">
    <location>
        <begin position="112"/>
        <end position="151"/>
    </location>
</feature>
<dbReference type="InterPro" id="IPR018378">
    <property type="entry name" value="C-type_lectin_CS"/>
</dbReference>
<dbReference type="PROSITE" id="PS00022">
    <property type="entry name" value="EGF_1"/>
    <property type="match status" value="1"/>
</dbReference>
<proteinExistence type="predicted"/>
<dbReference type="InterPro" id="IPR001304">
    <property type="entry name" value="C-type_lectin-like"/>
</dbReference>
<protein>
    <submittedName>
        <fullName evidence="6">Uncharacterized protein</fullName>
    </submittedName>
</protein>
<sequence>MGRWQSVRELSFSEKQPVAVGDVARPSSPRSIGACLSSCRLIVERTSLREESATSSRDVGDVRFDRLLLTLTPRAAFRATSAIGKCLPMAGDRSLLLFFLLFSCYVVTWSSNVNLCHQNPCQNDGTCYRVSDHPVSQLCDANFTNYNGRCYQLVLNNPLPWANAQIACNDMGAELAAVRNAEERKFIAAYIEQIMARQNRAMRELNIWTAGHGFADVDGPAWVWMPLKDLMVSEKYWDPGQPNIHPNYSDACVAITERALYTTWISQSCSSINNFFLCEKKDQTAVIADGKYAYQCQCQNGYRGVNCEVPPLSTATGKRYSIVYIIMPVRSVAAKSKTSSNMLCMSRQARRADTG</sequence>
<dbReference type="AlphaFoldDB" id="A0A914WLP5"/>
<dbReference type="Gene3D" id="3.10.100.10">
    <property type="entry name" value="Mannose-Binding Protein A, subunit A"/>
    <property type="match status" value="1"/>
</dbReference>
<dbReference type="InterPro" id="IPR016187">
    <property type="entry name" value="CTDL_fold"/>
</dbReference>
<dbReference type="PROSITE" id="PS01186">
    <property type="entry name" value="EGF_2"/>
    <property type="match status" value="1"/>
</dbReference>
<dbReference type="PROSITE" id="PS50026">
    <property type="entry name" value="EGF_3"/>
    <property type="match status" value="1"/>
</dbReference>
<dbReference type="PROSITE" id="PS50041">
    <property type="entry name" value="C_TYPE_LECTIN_2"/>
    <property type="match status" value="1"/>
</dbReference>
<feature type="domain" description="C-type lectin" evidence="4">
    <location>
        <begin position="146"/>
        <end position="275"/>
    </location>
</feature>
<dbReference type="PANTHER" id="PTHR22803">
    <property type="entry name" value="MANNOSE, PHOSPHOLIPASE, LECTIN RECEPTOR RELATED"/>
    <property type="match status" value="1"/>
</dbReference>
<comment type="caution">
    <text evidence="2">Lacks conserved residue(s) required for the propagation of feature annotation.</text>
</comment>
<organism evidence="5 6">
    <name type="scientific">Plectus sambesii</name>
    <dbReference type="NCBI Taxonomy" id="2011161"/>
    <lineage>
        <taxon>Eukaryota</taxon>
        <taxon>Metazoa</taxon>
        <taxon>Ecdysozoa</taxon>
        <taxon>Nematoda</taxon>
        <taxon>Chromadorea</taxon>
        <taxon>Plectida</taxon>
        <taxon>Plectina</taxon>
        <taxon>Plectoidea</taxon>
        <taxon>Plectidae</taxon>
        <taxon>Plectus</taxon>
    </lineage>
</organism>
<keyword evidence="5" id="KW-1185">Reference proteome</keyword>